<accession>A0A3A9YWX6</accession>
<keyword evidence="5" id="KW-1185">Reference proteome</keyword>
<sequence>MRAVQRGPPTRGPRQVEGAVAADLLRDTEEPIAAVGRRVGYADAFAFSAAFRRLRGVGPSGRRRLGR</sequence>
<evidence type="ECO:0000313" key="5">
    <source>
        <dbReference type="Proteomes" id="UP000272474"/>
    </source>
</evidence>
<evidence type="ECO:0000313" key="4">
    <source>
        <dbReference type="EMBL" id="RKN40528.1"/>
    </source>
</evidence>
<name>A0A3A9YWX6_9ACTN</name>
<feature type="domain" description="HTH araC/xylS-type" evidence="3">
    <location>
        <begin position="21"/>
        <end position="65"/>
    </location>
</feature>
<dbReference type="EMBL" id="RBAL01000010">
    <property type="protein sequence ID" value="RKN40528.1"/>
    <property type="molecule type" value="Genomic_DNA"/>
</dbReference>
<evidence type="ECO:0000256" key="2">
    <source>
        <dbReference type="ARBA" id="ARBA00023163"/>
    </source>
</evidence>
<dbReference type="PROSITE" id="PS01124">
    <property type="entry name" value="HTH_ARAC_FAMILY_2"/>
    <property type="match status" value="1"/>
</dbReference>
<evidence type="ECO:0000259" key="3">
    <source>
        <dbReference type="PROSITE" id="PS01124"/>
    </source>
</evidence>
<protein>
    <submittedName>
        <fullName evidence="4">AraC family transcriptional regulator</fullName>
    </submittedName>
</protein>
<gene>
    <name evidence="4" type="ORF">D7294_18405</name>
</gene>
<organism evidence="4 5">
    <name type="scientific">Streptomyces hoynatensis</name>
    <dbReference type="NCBI Taxonomy" id="1141874"/>
    <lineage>
        <taxon>Bacteria</taxon>
        <taxon>Bacillati</taxon>
        <taxon>Actinomycetota</taxon>
        <taxon>Actinomycetes</taxon>
        <taxon>Kitasatosporales</taxon>
        <taxon>Streptomycetaceae</taxon>
        <taxon>Streptomyces</taxon>
    </lineage>
</organism>
<dbReference type="AlphaFoldDB" id="A0A3A9YWX6"/>
<dbReference type="InterPro" id="IPR018060">
    <property type="entry name" value="HTH_AraC"/>
</dbReference>
<proteinExistence type="predicted"/>
<dbReference type="Proteomes" id="UP000272474">
    <property type="component" value="Unassembled WGS sequence"/>
</dbReference>
<dbReference type="SUPFAM" id="SSF46689">
    <property type="entry name" value="Homeodomain-like"/>
    <property type="match status" value="1"/>
</dbReference>
<dbReference type="GO" id="GO:0003700">
    <property type="term" value="F:DNA-binding transcription factor activity"/>
    <property type="evidence" value="ECO:0007669"/>
    <property type="project" value="InterPro"/>
</dbReference>
<comment type="caution">
    <text evidence="4">The sequence shown here is derived from an EMBL/GenBank/DDBJ whole genome shotgun (WGS) entry which is preliminary data.</text>
</comment>
<dbReference type="GO" id="GO:0043565">
    <property type="term" value="F:sequence-specific DNA binding"/>
    <property type="evidence" value="ECO:0007669"/>
    <property type="project" value="InterPro"/>
</dbReference>
<dbReference type="InterPro" id="IPR009057">
    <property type="entry name" value="Homeodomain-like_sf"/>
</dbReference>
<keyword evidence="2" id="KW-0804">Transcription</keyword>
<reference evidence="4 5" key="1">
    <citation type="journal article" date="2014" name="Int. J. Syst. Evol. Microbiol.">
        <title>Streptomyces hoynatensis sp. nov., isolated from deep marine sediment.</title>
        <authorList>
            <person name="Veyisoglu A."/>
            <person name="Sahin N."/>
        </authorList>
    </citation>
    <scope>NUCLEOTIDE SEQUENCE [LARGE SCALE GENOMIC DNA]</scope>
    <source>
        <strain evidence="4 5">KCTC 29097</strain>
    </source>
</reference>
<dbReference type="OrthoDB" id="3186094at2"/>
<evidence type="ECO:0000256" key="1">
    <source>
        <dbReference type="ARBA" id="ARBA00023015"/>
    </source>
</evidence>
<dbReference type="Gene3D" id="1.10.10.60">
    <property type="entry name" value="Homeodomain-like"/>
    <property type="match status" value="1"/>
</dbReference>
<keyword evidence="1" id="KW-0805">Transcription regulation</keyword>